<dbReference type="Proteomes" id="UP001303324">
    <property type="component" value="Chromosome"/>
</dbReference>
<keyword evidence="2" id="KW-1185">Reference proteome</keyword>
<name>A0ABY9VDM9_9BACI</name>
<dbReference type="EMBL" id="CP134494">
    <property type="protein sequence ID" value="WNF21314.1"/>
    <property type="molecule type" value="Genomic_DNA"/>
</dbReference>
<accession>A0ABY9VDM9</accession>
<sequence length="172" mass="19791">MINWQYFPKSNQIPEHLQTCTEIFNKYHEKFDSSTYTYNSDEVLKFLSIDFLKEGYRVEVSKKKVDKINVPVLFGLNGKLEKSFAADAYNPELKTVLEVEAGRGVANYQFLKDLFQACLMHNVDYLVIAVRKVYTTVSSTSKDFEKVLNFFNALYASGRLTLPLKGILIIGY</sequence>
<protein>
    <submittedName>
        <fullName evidence="1">Uncharacterized protein</fullName>
    </submittedName>
</protein>
<evidence type="ECO:0000313" key="2">
    <source>
        <dbReference type="Proteomes" id="UP001303324"/>
    </source>
</evidence>
<reference evidence="1 2" key="1">
    <citation type="submission" date="2023-09" db="EMBL/GenBank/DDBJ databases">
        <title>Microbial mechanism of fulvic acid promoting antimony reduction mineralization in rice fields.</title>
        <authorList>
            <person name="Chen G."/>
            <person name="Lan J."/>
        </authorList>
    </citation>
    <scope>NUCLEOTIDE SEQUENCE [LARGE SCALE GENOMIC DNA]</scope>
    <source>
        <strain evidence="1 2">PS1</strain>
    </source>
</reference>
<gene>
    <name evidence="1" type="ORF">RH061_14030</name>
</gene>
<organism evidence="1 2">
    <name type="scientific">Mesobacillus jeotgali</name>
    <dbReference type="NCBI Taxonomy" id="129985"/>
    <lineage>
        <taxon>Bacteria</taxon>
        <taxon>Bacillati</taxon>
        <taxon>Bacillota</taxon>
        <taxon>Bacilli</taxon>
        <taxon>Bacillales</taxon>
        <taxon>Bacillaceae</taxon>
        <taxon>Mesobacillus</taxon>
    </lineage>
</organism>
<proteinExistence type="predicted"/>
<evidence type="ECO:0000313" key="1">
    <source>
        <dbReference type="EMBL" id="WNF21314.1"/>
    </source>
</evidence>
<dbReference type="RefSeq" id="WP_311071033.1">
    <property type="nucleotide sequence ID" value="NZ_CP134494.1"/>
</dbReference>